<dbReference type="InterPro" id="IPR051893">
    <property type="entry name" value="HCARs"/>
</dbReference>
<evidence type="ECO:0000313" key="10">
    <source>
        <dbReference type="EMBL" id="CAJ0963053.1"/>
    </source>
</evidence>
<keyword evidence="3 8" id="KW-1133">Transmembrane helix</keyword>
<dbReference type="InterPro" id="IPR000276">
    <property type="entry name" value="GPCR_Rhodpsn"/>
</dbReference>
<evidence type="ECO:0000313" key="11">
    <source>
        <dbReference type="Proteomes" id="UP001176940"/>
    </source>
</evidence>
<evidence type="ECO:0000256" key="7">
    <source>
        <dbReference type="ARBA" id="ARBA00023224"/>
    </source>
</evidence>
<dbReference type="EMBL" id="CAUEEQ010056505">
    <property type="protein sequence ID" value="CAJ0963053.1"/>
    <property type="molecule type" value="Genomic_DNA"/>
</dbReference>
<keyword evidence="6" id="KW-0675">Receptor</keyword>
<feature type="transmembrane region" description="Helical" evidence="8">
    <location>
        <begin position="263"/>
        <end position="284"/>
    </location>
</feature>
<dbReference type="Proteomes" id="UP001176940">
    <property type="component" value="Unassembled WGS sequence"/>
</dbReference>
<evidence type="ECO:0000256" key="8">
    <source>
        <dbReference type="SAM" id="Phobius"/>
    </source>
</evidence>
<keyword evidence="2 8" id="KW-0812">Transmembrane</keyword>
<dbReference type="InterPro" id="IPR004071">
    <property type="entry name" value="Cyst_leuk_rcpt"/>
</dbReference>
<feature type="transmembrane region" description="Helical" evidence="8">
    <location>
        <begin position="91"/>
        <end position="110"/>
    </location>
</feature>
<organism evidence="10 11">
    <name type="scientific">Ranitomeya imitator</name>
    <name type="common">mimic poison frog</name>
    <dbReference type="NCBI Taxonomy" id="111125"/>
    <lineage>
        <taxon>Eukaryota</taxon>
        <taxon>Metazoa</taxon>
        <taxon>Chordata</taxon>
        <taxon>Craniata</taxon>
        <taxon>Vertebrata</taxon>
        <taxon>Euteleostomi</taxon>
        <taxon>Amphibia</taxon>
        <taxon>Batrachia</taxon>
        <taxon>Anura</taxon>
        <taxon>Neobatrachia</taxon>
        <taxon>Hyloidea</taxon>
        <taxon>Dendrobatidae</taxon>
        <taxon>Dendrobatinae</taxon>
        <taxon>Ranitomeya</taxon>
    </lineage>
</organism>
<protein>
    <recommendedName>
        <fullName evidence="9">G-protein coupled receptors family 1 profile domain-containing protein</fullName>
    </recommendedName>
</protein>
<evidence type="ECO:0000256" key="3">
    <source>
        <dbReference type="ARBA" id="ARBA00022989"/>
    </source>
</evidence>
<evidence type="ECO:0000259" key="9">
    <source>
        <dbReference type="PROSITE" id="PS50262"/>
    </source>
</evidence>
<feature type="domain" description="G-protein coupled receptors family 1 profile" evidence="9">
    <location>
        <begin position="31"/>
        <end position="282"/>
    </location>
</feature>
<keyword evidence="7" id="KW-0807">Transducer</keyword>
<feature type="transmembrane region" description="Helical" evidence="8">
    <location>
        <begin position="181"/>
        <end position="202"/>
    </location>
</feature>
<reference evidence="10" key="1">
    <citation type="submission" date="2023-07" db="EMBL/GenBank/DDBJ databases">
        <authorList>
            <person name="Stuckert A."/>
        </authorList>
    </citation>
    <scope>NUCLEOTIDE SEQUENCE</scope>
</reference>
<comment type="caution">
    <text evidence="10">The sequence shown here is derived from an EMBL/GenBank/DDBJ whole genome shotgun (WGS) entry which is preliminary data.</text>
</comment>
<comment type="subcellular location">
    <subcellularLocation>
        <location evidence="1">Membrane</location>
        <topology evidence="1">Multi-pass membrane protein</topology>
    </subcellularLocation>
</comment>
<feature type="transmembrane region" description="Helical" evidence="8">
    <location>
        <begin position="131"/>
        <end position="150"/>
    </location>
</feature>
<keyword evidence="4" id="KW-0297">G-protein coupled receptor</keyword>
<dbReference type="Pfam" id="PF00001">
    <property type="entry name" value="7tm_1"/>
    <property type="match status" value="1"/>
</dbReference>
<feature type="transmembrane region" description="Helical" evidence="8">
    <location>
        <begin position="51"/>
        <end position="71"/>
    </location>
</feature>
<sequence length="308" mass="35577">MNSSCCIFEEPIMDVVLPPVLLVEFICGIIGNCIGLWMIYKEMKSWKPNSVYMLSLTLADFVVLLCVLLRADYYIRQRNWIYGDIPCRLMLYIIAVARAAAMIFLSLIALTRYYRILFPFHKVNNITVKQAAYICSTLWVCIFILHSYILPNPHFFYLNNAIQCESFTVCPHASIAWQDVFYVSLSFLSLLTISYCTVRIAFHLKYNAIDTNGKVGRAMRFLTFIATVFNVCYLPGASVRVGIWVLKTMNYEDCMHFRLSNLAFFLTICLTYFYSAINPVLYYFSSPSSHKLFPCLCKDSTYKESEAQ</sequence>
<evidence type="ECO:0000256" key="1">
    <source>
        <dbReference type="ARBA" id="ARBA00004141"/>
    </source>
</evidence>
<dbReference type="PANTHER" id="PTHR46048">
    <property type="entry name" value="HYDROXYCARBOXYLIC ACID RECEPTOR 2"/>
    <property type="match status" value="1"/>
</dbReference>
<dbReference type="InterPro" id="IPR017452">
    <property type="entry name" value="GPCR_Rhodpsn_7TM"/>
</dbReference>
<evidence type="ECO:0000256" key="5">
    <source>
        <dbReference type="ARBA" id="ARBA00023136"/>
    </source>
</evidence>
<keyword evidence="5 8" id="KW-0472">Membrane</keyword>
<feature type="transmembrane region" description="Helical" evidence="8">
    <location>
        <begin position="222"/>
        <end position="243"/>
    </location>
</feature>
<evidence type="ECO:0000256" key="2">
    <source>
        <dbReference type="ARBA" id="ARBA00022692"/>
    </source>
</evidence>
<accession>A0ABN9MAV2</accession>
<dbReference type="PRINTS" id="PR00237">
    <property type="entry name" value="GPCRRHODOPSN"/>
</dbReference>
<evidence type="ECO:0000256" key="6">
    <source>
        <dbReference type="ARBA" id="ARBA00023170"/>
    </source>
</evidence>
<keyword evidence="11" id="KW-1185">Reference proteome</keyword>
<name>A0ABN9MAV2_9NEOB</name>
<dbReference type="PROSITE" id="PS50262">
    <property type="entry name" value="G_PROTEIN_RECEP_F1_2"/>
    <property type="match status" value="1"/>
</dbReference>
<dbReference type="Gene3D" id="1.20.1070.10">
    <property type="entry name" value="Rhodopsin 7-helix transmembrane proteins"/>
    <property type="match status" value="1"/>
</dbReference>
<evidence type="ECO:0000256" key="4">
    <source>
        <dbReference type="ARBA" id="ARBA00023040"/>
    </source>
</evidence>
<gene>
    <name evidence="10" type="ORF">RIMI_LOCUS18486373</name>
</gene>
<dbReference type="SUPFAM" id="SSF81321">
    <property type="entry name" value="Family A G protein-coupled receptor-like"/>
    <property type="match status" value="1"/>
</dbReference>
<proteinExistence type="predicted"/>
<dbReference type="PRINTS" id="PR01533">
    <property type="entry name" value="CYSLTRECPTR"/>
</dbReference>
<feature type="transmembrane region" description="Helical" evidence="8">
    <location>
        <begin position="20"/>
        <end position="39"/>
    </location>
</feature>
<dbReference type="PANTHER" id="PTHR46048:SF7">
    <property type="entry name" value="12-(S)-HYDROXY-5,8,10,14-EICOSATETRAENOIC ACID RECEPTOR"/>
    <property type="match status" value="1"/>
</dbReference>